<name>A0A5C6XN53_9DELT</name>
<comment type="caution">
    <text evidence="1">The sequence shown here is derived from an EMBL/GenBank/DDBJ whole genome shotgun (WGS) entry which is preliminary data.</text>
</comment>
<gene>
    <name evidence="1" type="primary">yidD</name>
    <name evidence="1" type="ORF">FRC98_01110</name>
</gene>
<dbReference type="EMBL" id="VOSM01000001">
    <property type="protein sequence ID" value="TXD39032.1"/>
    <property type="molecule type" value="Genomic_DNA"/>
</dbReference>
<accession>A0A5C6XN53</accession>
<dbReference type="AlphaFoldDB" id="A0A5C6XN53"/>
<protein>
    <submittedName>
        <fullName evidence="1">Membrane protein insertion efficiency factor YidD</fullName>
    </submittedName>
</protein>
<proteinExistence type="predicted"/>
<reference evidence="1 2" key="1">
    <citation type="submission" date="2019-08" db="EMBL/GenBank/DDBJ databases">
        <title>Bradymonadales sp. TMQ4.</title>
        <authorList>
            <person name="Liang Q."/>
        </authorList>
    </citation>
    <scope>NUCLEOTIDE SEQUENCE [LARGE SCALE GENOMIC DNA]</scope>
    <source>
        <strain evidence="1 2">TMQ4</strain>
    </source>
</reference>
<dbReference type="OrthoDB" id="5504313at2"/>
<evidence type="ECO:0000313" key="1">
    <source>
        <dbReference type="EMBL" id="TXD39032.1"/>
    </source>
</evidence>
<dbReference type="Proteomes" id="UP000321412">
    <property type="component" value="Unassembled WGS sequence"/>
</dbReference>
<keyword evidence="2" id="KW-1185">Reference proteome</keyword>
<dbReference type="RefSeq" id="WP_146979467.1">
    <property type="nucleotide sequence ID" value="NZ_VOSM01000001.1"/>
</dbReference>
<sequence>MSGAIVAALASTSLACVSAPGFKPTHHQARVERLTPFAPERLRPHPAALAGDLITVSLADGHEGEHGDEHLAGGPAQATAYLWWRAYSATYSRVDGASCNFSPSCSRFGLNAVADGPLGVVWTFGRLQRDQRPDDFYARRPDGKLIDPVQAYTVWGDDPTLDRSPYAESPHHGWYLFVQAQRSGLADDLLGRHRAADAAVEPGAGKR</sequence>
<evidence type="ECO:0000313" key="2">
    <source>
        <dbReference type="Proteomes" id="UP000321412"/>
    </source>
</evidence>
<organism evidence="1 2">
    <name type="scientific">Lujinxingia vulgaris</name>
    <dbReference type="NCBI Taxonomy" id="2600176"/>
    <lineage>
        <taxon>Bacteria</taxon>
        <taxon>Deltaproteobacteria</taxon>
        <taxon>Bradymonadales</taxon>
        <taxon>Lujinxingiaceae</taxon>
        <taxon>Lujinxingia</taxon>
    </lineage>
</organism>